<gene>
    <name evidence="1" type="ORF">RFM42_21735</name>
</gene>
<accession>A0ABU5A7D5</accession>
<protein>
    <submittedName>
        <fullName evidence="1">Uncharacterized protein</fullName>
    </submittedName>
</protein>
<sequence length="101" mass="10329">MATHPVATAALIASGCCLILIVVGSVSGLALPSTMHDPDLLVVNTTDKGPRIIPGSGIDSACRGQNWGHESRACLAAIRIQAGQRRSIRIIADGGDGSQAQ</sequence>
<name>A0ABU5A7D5_9HYPH</name>
<organism evidence="1 2">
    <name type="scientific">Mesorhizobium vachelliae</name>
    <dbReference type="NCBI Taxonomy" id="3072309"/>
    <lineage>
        <taxon>Bacteria</taxon>
        <taxon>Pseudomonadati</taxon>
        <taxon>Pseudomonadota</taxon>
        <taxon>Alphaproteobacteria</taxon>
        <taxon>Hyphomicrobiales</taxon>
        <taxon>Phyllobacteriaceae</taxon>
        <taxon>Mesorhizobium</taxon>
    </lineage>
</organism>
<evidence type="ECO:0000313" key="2">
    <source>
        <dbReference type="Proteomes" id="UP001285154"/>
    </source>
</evidence>
<dbReference type="Proteomes" id="UP001285154">
    <property type="component" value="Unassembled WGS sequence"/>
</dbReference>
<keyword evidence="2" id="KW-1185">Reference proteome</keyword>
<comment type="caution">
    <text evidence="1">The sequence shown here is derived from an EMBL/GenBank/DDBJ whole genome shotgun (WGS) entry which is preliminary data.</text>
</comment>
<dbReference type="EMBL" id="JAVIIQ010000009">
    <property type="protein sequence ID" value="MDX8533626.1"/>
    <property type="molecule type" value="Genomic_DNA"/>
</dbReference>
<proteinExistence type="predicted"/>
<evidence type="ECO:0000313" key="1">
    <source>
        <dbReference type="EMBL" id="MDX8533626.1"/>
    </source>
</evidence>
<dbReference type="RefSeq" id="WP_320250663.1">
    <property type="nucleotide sequence ID" value="NZ_JAVIIQ010000009.1"/>
</dbReference>
<reference evidence="1 2" key="1">
    <citation type="submission" date="2023-08" db="EMBL/GenBank/DDBJ databases">
        <title>Implementing the SeqCode for naming new Mesorhizobium species isolated from Vachellia karroo root nodules.</title>
        <authorList>
            <person name="Van Lill M."/>
        </authorList>
    </citation>
    <scope>NUCLEOTIDE SEQUENCE [LARGE SCALE GENOMIC DNA]</scope>
    <source>
        <strain evidence="1 2">VK25D</strain>
    </source>
</reference>